<keyword evidence="4 6" id="KW-1133">Transmembrane helix</keyword>
<feature type="transmembrane region" description="Helical" evidence="6">
    <location>
        <begin position="285"/>
        <end position="305"/>
    </location>
</feature>
<dbReference type="PANTHER" id="PTHR32196:SF72">
    <property type="entry name" value="RIBOSE IMPORT PERMEASE PROTEIN RBSC"/>
    <property type="match status" value="1"/>
</dbReference>
<feature type="transmembrane region" description="Helical" evidence="6">
    <location>
        <begin position="67"/>
        <end position="98"/>
    </location>
</feature>
<evidence type="ECO:0000313" key="8">
    <source>
        <dbReference type="Proteomes" id="UP001148313"/>
    </source>
</evidence>
<comment type="caution">
    <text evidence="7">The sequence shown here is derived from an EMBL/GenBank/DDBJ whole genome shotgun (WGS) entry which is preliminary data.</text>
</comment>
<keyword evidence="3 6" id="KW-0812">Transmembrane</keyword>
<proteinExistence type="predicted"/>
<dbReference type="EMBL" id="JAPJZH010000006">
    <property type="protein sequence ID" value="MDA4845874.1"/>
    <property type="molecule type" value="Genomic_DNA"/>
</dbReference>
<reference evidence="7" key="1">
    <citation type="submission" date="2022-11" db="EMBL/GenBank/DDBJ databases">
        <title>Hoeflea poritis sp. nov., isolated from scleractinian coral Porites lutea.</title>
        <authorList>
            <person name="Zhang G."/>
            <person name="Wei Q."/>
            <person name="Cai L."/>
        </authorList>
    </citation>
    <scope>NUCLEOTIDE SEQUENCE</scope>
    <source>
        <strain evidence="7">E7-10</strain>
    </source>
</reference>
<evidence type="ECO:0000313" key="7">
    <source>
        <dbReference type="EMBL" id="MDA4845874.1"/>
    </source>
</evidence>
<name>A0ABT4VMP7_9HYPH</name>
<dbReference type="RefSeq" id="WP_271089572.1">
    <property type="nucleotide sequence ID" value="NZ_JAPJZH010000006.1"/>
</dbReference>
<keyword evidence="8" id="KW-1185">Reference proteome</keyword>
<dbReference type="InterPro" id="IPR001851">
    <property type="entry name" value="ABC_transp_permease"/>
</dbReference>
<evidence type="ECO:0000256" key="3">
    <source>
        <dbReference type="ARBA" id="ARBA00022692"/>
    </source>
</evidence>
<feature type="transmembrane region" description="Helical" evidence="6">
    <location>
        <begin position="245"/>
        <end position="273"/>
    </location>
</feature>
<feature type="transmembrane region" description="Helical" evidence="6">
    <location>
        <begin position="104"/>
        <end position="124"/>
    </location>
</feature>
<evidence type="ECO:0000256" key="1">
    <source>
        <dbReference type="ARBA" id="ARBA00004651"/>
    </source>
</evidence>
<evidence type="ECO:0000256" key="5">
    <source>
        <dbReference type="ARBA" id="ARBA00023136"/>
    </source>
</evidence>
<evidence type="ECO:0000256" key="6">
    <source>
        <dbReference type="SAM" id="Phobius"/>
    </source>
</evidence>
<organism evidence="7 8">
    <name type="scientific">Hoeflea poritis</name>
    <dbReference type="NCBI Taxonomy" id="2993659"/>
    <lineage>
        <taxon>Bacteria</taxon>
        <taxon>Pseudomonadati</taxon>
        <taxon>Pseudomonadota</taxon>
        <taxon>Alphaproteobacteria</taxon>
        <taxon>Hyphomicrobiales</taxon>
        <taxon>Rhizobiaceae</taxon>
        <taxon>Hoeflea</taxon>
    </lineage>
</organism>
<dbReference type="Pfam" id="PF02653">
    <property type="entry name" value="BPD_transp_2"/>
    <property type="match status" value="1"/>
</dbReference>
<keyword evidence="2" id="KW-1003">Cell membrane</keyword>
<sequence>MTGFFRTYPFIVVLVVMALVFGFLSPTFLEAGNLSNILKQASLLGFVALGTCFVLIGGGLDLSVGSVVALSSVLIAGLSATLPPIVGIHVALLAGILVGVANGYFVTAFNFQPIIVTISSMAIVRGIAMAYSDSRPIFGTLPDELFLLADGVVFGLPVPALLFFLACAIAALFLRYTNLGRQIYQVGGNEEAARLAGINVARVKIVTYAISGFLSAFAGLMLVARMQSGEAVRTGVGWELDAIAAAAIGGVSLMGGIGTVVGTLCGALIIGMMANAFNLLGVNPYWQRIVIGIVLAIAVASYSSGNLREMLKRLRFSKQRN</sequence>
<dbReference type="CDD" id="cd06579">
    <property type="entry name" value="TM_PBP1_transp_AraH_like"/>
    <property type="match status" value="1"/>
</dbReference>
<accession>A0ABT4VMP7</accession>
<protein>
    <submittedName>
        <fullName evidence="7">ABC transporter permease</fullName>
    </submittedName>
</protein>
<comment type="subcellular location">
    <subcellularLocation>
        <location evidence="1">Cell membrane</location>
        <topology evidence="1">Multi-pass membrane protein</topology>
    </subcellularLocation>
</comment>
<feature type="transmembrane region" description="Helical" evidence="6">
    <location>
        <begin position="7"/>
        <end position="29"/>
    </location>
</feature>
<feature type="transmembrane region" description="Helical" evidence="6">
    <location>
        <begin position="145"/>
        <end position="174"/>
    </location>
</feature>
<dbReference type="PANTHER" id="PTHR32196">
    <property type="entry name" value="ABC TRANSPORTER PERMEASE PROTEIN YPHD-RELATED-RELATED"/>
    <property type="match status" value="1"/>
</dbReference>
<feature type="transmembrane region" description="Helical" evidence="6">
    <location>
        <begin position="41"/>
        <end position="60"/>
    </location>
</feature>
<keyword evidence="5 6" id="KW-0472">Membrane</keyword>
<dbReference type="Proteomes" id="UP001148313">
    <property type="component" value="Unassembled WGS sequence"/>
</dbReference>
<evidence type="ECO:0000256" key="2">
    <source>
        <dbReference type="ARBA" id="ARBA00022475"/>
    </source>
</evidence>
<gene>
    <name evidence="7" type="ORF">OOZ53_10975</name>
</gene>
<evidence type="ECO:0000256" key="4">
    <source>
        <dbReference type="ARBA" id="ARBA00022989"/>
    </source>
</evidence>